<dbReference type="EMBL" id="BTSX01000004">
    <property type="protein sequence ID" value="GMS92685.1"/>
    <property type="molecule type" value="Genomic_DNA"/>
</dbReference>
<dbReference type="GO" id="GO:0005886">
    <property type="term" value="C:plasma membrane"/>
    <property type="evidence" value="ECO:0007669"/>
    <property type="project" value="TreeGrafter"/>
</dbReference>
<organism evidence="2 3">
    <name type="scientific">Pristionchus entomophagus</name>
    <dbReference type="NCBI Taxonomy" id="358040"/>
    <lineage>
        <taxon>Eukaryota</taxon>
        <taxon>Metazoa</taxon>
        <taxon>Ecdysozoa</taxon>
        <taxon>Nematoda</taxon>
        <taxon>Chromadorea</taxon>
        <taxon>Rhabditida</taxon>
        <taxon>Rhabditina</taxon>
        <taxon>Diplogasteromorpha</taxon>
        <taxon>Diplogasteroidea</taxon>
        <taxon>Neodiplogasteridae</taxon>
        <taxon>Pristionchus</taxon>
    </lineage>
</organism>
<dbReference type="GO" id="GO:0009247">
    <property type="term" value="P:glycolipid biosynthetic process"/>
    <property type="evidence" value="ECO:0007669"/>
    <property type="project" value="TreeGrafter"/>
</dbReference>
<dbReference type="Proteomes" id="UP001432027">
    <property type="component" value="Unassembled WGS sequence"/>
</dbReference>
<dbReference type="PANTHER" id="PTHR12286">
    <property type="entry name" value="SACCHAROPINE DEHYDROGENASE-LIKE OXIDOREDUCTASE"/>
    <property type="match status" value="1"/>
</dbReference>
<dbReference type="GO" id="GO:0005739">
    <property type="term" value="C:mitochondrion"/>
    <property type="evidence" value="ECO:0007669"/>
    <property type="project" value="TreeGrafter"/>
</dbReference>
<proteinExistence type="predicted"/>
<gene>
    <name evidence="2" type="ORF">PENTCL1PPCAC_14860</name>
</gene>
<name>A0AAV5TGA0_9BILA</name>
<dbReference type="PANTHER" id="PTHR12286:SF5">
    <property type="entry name" value="SACCHAROPINE DEHYDROGENASE-LIKE OXIDOREDUCTASE"/>
    <property type="match status" value="1"/>
</dbReference>
<feature type="region of interest" description="Disordered" evidence="1">
    <location>
        <begin position="215"/>
        <end position="239"/>
    </location>
</feature>
<comment type="caution">
    <text evidence="2">The sequence shown here is derived from an EMBL/GenBank/DDBJ whole genome shotgun (WGS) entry which is preliminary data.</text>
</comment>
<dbReference type="InterPro" id="IPR051276">
    <property type="entry name" value="Saccharopine_DH-like_oxidrdct"/>
</dbReference>
<keyword evidence="3" id="KW-1185">Reference proteome</keyword>
<evidence type="ECO:0000256" key="1">
    <source>
        <dbReference type="SAM" id="MobiDB-lite"/>
    </source>
</evidence>
<evidence type="ECO:0000313" key="3">
    <source>
        <dbReference type="Proteomes" id="UP001432027"/>
    </source>
</evidence>
<reference evidence="2" key="1">
    <citation type="submission" date="2023-10" db="EMBL/GenBank/DDBJ databases">
        <title>Genome assembly of Pristionchus species.</title>
        <authorList>
            <person name="Yoshida K."/>
            <person name="Sommer R.J."/>
        </authorList>
    </citation>
    <scope>NUCLEOTIDE SEQUENCE</scope>
    <source>
        <strain evidence="2">RS0144</strain>
    </source>
</reference>
<accession>A0AAV5TGA0</accession>
<dbReference type="GO" id="GO:0005811">
    <property type="term" value="C:lipid droplet"/>
    <property type="evidence" value="ECO:0007669"/>
    <property type="project" value="TreeGrafter"/>
</dbReference>
<evidence type="ECO:0000313" key="2">
    <source>
        <dbReference type="EMBL" id="GMS92685.1"/>
    </source>
</evidence>
<dbReference type="AlphaFoldDB" id="A0AAV5TGA0"/>
<protein>
    <submittedName>
        <fullName evidence="2">Uncharacterized protein</fullName>
    </submittedName>
</protein>
<sequence length="275" mass="31245">MIQQGDLQFLESIELKYAELARERGVYVVGACGWDSIPCDLGTDFLNRNFDGTLGYVESFVSKNLGPSGYSFSTTSYDTLILCISNDDKLGAMRRAIMPERLPDTKHYPPRRRLIWKINERDLQVWVLPFPGADKSIVQRSQYYDNRVNGKRPFQIATYFSFDPSPPRCSWPVGHRCSHSSVVSTGRVGCLRHTPSSAPSTCSITLVRQNNRCRMPHSTTFSSDGDGRREGPRRTLRPRGPWRSVVVRIPDTSPLRDAWHRQPLLCCRTAIGDIY</sequence>